<dbReference type="PANTHER" id="PTHR30007">
    <property type="entry name" value="PHP DOMAIN PROTEIN"/>
    <property type="match status" value="1"/>
</dbReference>
<dbReference type="RefSeq" id="WP_071454970.1">
    <property type="nucleotide sequence ID" value="NZ_CP017675.1"/>
</dbReference>
<reference evidence="2 3" key="1">
    <citation type="submission" date="2016-10" db="EMBL/GenBank/DDBJ databases">
        <title>Description of Gloeomargarita lithophora gen. nov., sp. nov., a thylakoid-bearing basal-branching cyanobacterium with intracellular carbonates, and proposal for Gloeomargaritales ord. nov.</title>
        <authorList>
            <person name="Moreira D."/>
            <person name="Tavera R."/>
            <person name="Benzerara K."/>
            <person name="Skouri-Panet F."/>
            <person name="Couradeau E."/>
            <person name="Gerard E."/>
            <person name="Loussert C."/>
            <person name="Novelo E."/>
            <person name="Zivanovic Y."/>
            <person name="Lopez-Garcia P."/>
        </authorList>
    </citation>
    <scope>NUCLEOTIDE SEQUENCE [LARGE SCALE GENOMIC DNA]</scope>
    <source>
        <strain evidence="2 3">D10</strain>
    </source>
</reference>
<dbReference type="PANTHER" id="PTHR30007:SF0">
    <property type="entry name" value="TRANSPOSASE"/>
    <property type="match status" value="1"/>
</dbReference>
<dbReference type="AlphaFoldDB" id="A0A1J0AF51"/>
<evidence type="ECO:0000313" key="3">
    <source>
        <dbReference type="Proteomes" id="UP000180235"/>
    </source>
</evidence>
<dbReference type="Pfam" id="PF13340">
    <property type="entry name" value="DUF4096"/>
    <property type="match status" value="1"/>
</dbReference>
<gene>
    <name evidence="2" type="ORF">GlitD10_2214</name>
</gene>
<proteinExistence type="predicted"/>
<name>A0A1J0AF51_9CYAN</name>
<protein>
    <submittedName>
        <fullName evidence="2">Transposase</fullName>
    </submittedName>
</protein>
<dbReference type="OrthoDB" id="9809153at2"/>
<organism evidence="2 3">
    <name type="scientific">Gloeomargarita lithophora Alchichica-D10</name>
    <dbReference type="NCBI Taxonomy" id="1188229"/>
    <lineage>
        <taxon>Bacteria</taxon>
        <taxon>Bacillati</taxon>
        <taxon>Cyanobacteriota</taxon>
        <taxon>Cyanophyceae</taxon>
        <taxon>Gloeomargaritales</taxon>
        <taxon>Gloeomargaritaceae</taxon>
        <taxon>Gloeomargarita</taxon>
    </lineage>
</organism>
<evidence type="ECO:0000259" key="1">
    <source>
        <dbReference type="Pfam" id="PF13340"/>
    </source>
</evidence>
<feature type="domain" description="Insertion element IS402-like" evidence="1">
    <location>
        <begin position="7"/>
        <end position="82"/>
    </location>
</feature>
<dbReference type="KEGG" id="glt:GlitD10_2214"/>
<keyword evidence="3" id="KW-1185">Reference proteome</keyword>
<sequence length="102" mass="11998">MAYSSDLSDAEWEIVEPLLLELLPKKKKTRPAKWTNRVIINGILYQLKNGCNWGDLPRDLLPYSTVYWHYKQWRAAGALTELMHRLHQQVREQVKKNPNGQP</sequence>
<dbReference type="STRING" id="1188229.GlitD10_2214"/>
<dbReference type="EMBL" id="CP017675">
    <property type="protein sequence ID" value="APB34544.1"/>
    <property type="molecule type" value="Genomic_DNA"/>
</dbReference>
<accession>A0A1J0AF51</accession>
<dbReference type="InterPro" id="IPR025161">
    <property type="entry name" value="IS402-like_dom"/>
</dbReference>
<evidence type="ECO:0000313" key="2">
    <source>
        <dbReference type="EMBL" id="APB34544.1"/>
    </source>
</evidence>
<dbReference type="Proteomes" id="UP000180235">
    <property type="component" value="Chromosome"/>
</dbReference>